<dbReference type="PROSITE" id="PS51375">
    <property type="entry name" value="PPR"/>
    <property type="match status" value="3"/>
</dbReference>
<accession>A0A7I8JPU9</accession>
<sequence length="590" mass="67097">MAGLNSQMTILSLERNAFPCVVPCPGVFSARRSPVSPDLSSVVGSWTAHRGVTTATGGAGECSISEAVLEKEVRFTPAFGDYVKVLESIQTDRSKNWSGRIALNNTNEEIRDQGHTHSKVSKIDGRLHISDDDVDDRTAFKTFEVFTDVRNRPRVLRMELNATDVNMPEWRFSKMMYSAKIKFTDHSILRVVQILGTHGNWRRVLQVVEWLQLRQPFESYKSRYIYTTVLSVLGKAKRPVEALNVFYSMRKELSSYPDLAAYHCIAVILGQAGMMKELFDVIDCMRSIPEKKFRLGMLQKWDPRLEPDLVVFNAVLNACVQQKQWEGAFWVLQELKVRGIKPTNTTYGLAMEVMLVCGRYNLVHEFFKKVQKSSVPGALNYKVLVNTFWREGKVDEAVLAVKDMERRGIVGSASLYYDLARCLCSAGRCQEALQLACLDSGSIENATYVFNQMHNFCTPNVVTCNIMLKSYVERGMFGEAKNLFKMILEGNKLICKKSDLRGKVIPDRFTFNTMLEACANTENWDDFEYVYEKMLEYEHHFNARRHLRMVMDASRAGKPGGTTGVHQQVNGVCVHSTLILVMPPRMPTWN</sequence>
<feature type="repeat" description="PPR" evidence="2">
    <location>
        <begin position="308"/>
        <end position="342"/>
    </location>
</feature>
<evidence type="ECO:0000256" key="1">
    <source>
        <dbReference type="ARBA" id="ARBA00022737"/>
    </source>
</evidence>
<reference evidence="3 4" key="1">
    <citation type="submission" date="2019-12" db="EMBL/GenBank/DDBJ databases">
        <authorList>
            <person name="Scholz U."/>
            <person name="Mascher M."/>
            <person name="Fiebig A."/>
        </authorList>
    </citation>
    <scope>NUCLEOTIDE SEQUENCE</scope>
</reference>
<dbReference type="FunFam" id="1.25.40.10:FF:000363">
    <property type="entry name" value="Pentatricopeptide repeat-containing protein"/>
    <property type="match status" value="1"/>
</dbReference>
<proteinExistence type="predicted"/>
<dbReference type="InterPro" id="IPR044645">
    <property type="entry name" value="DG1/EMB2279-like"/>
</dbReference>
<organism evidence="3">
    <name type="scientific">Spirodela intermedia</name>
    <name type="common">Intermediate duckweed</name>
    <dbReference type="NCBI Taxonomy" id="51605"/>
    <lineage>
        <taxon>Eukaryota</taxon>
        <taxon>Viridiplantae</taxon>
        <taxon>Streptophyta</taxon>
        <taxon>Embryophyta</taxon>
        <taxon>Tracheophyta</taxon>
        <taxon>Spermatophyta</taxon>
        <taxon>Magnoliopsida</taxon>
        <taxon>Liliopsida</taxon>
        <taxon>Araceae</taxon>
        <taxon>Lemnoideae</taxon>
        <taxon>Spirodela</taxon>
    </lineage>
</organism>
<feature type="repeat" description="PPR" evidence="2">
    <location>
        <begin position="507"/>
        <end position="541"/>
    </location>
</feature>
<dbReference type="Pfam" id="PF13041">
    <property type="entry name" value="PPR_2"/>
    <property type="match status" value="1"/>
</dbReference>
<evidence type="ECO:0000256" key="2">
    <source>
        <dbReference type="PROSITE-ProRule" id="PRU00708"/>
    </source>
</evidence>
<dbReference type="GO" id="GO:0009507">
    <property type="term" value="C:chloroplast"/>
    <property type="evidence" value="ECO:0007669"/>
    <property type="project" value="TreeGrafter"/>
</dbReference>
<dbReference type="InterPro" id="IPR002885">
    <property type="entry name" value="PPR_rpt"/>
</dbReference>
<evidence type="ECO:0000313" key="3">
    <source>
        <dbReference type="EMBL" id="CAA2632638.1"/>
    </source>
</evidence>
<dbReference type="GO" id="GO:0009658">
    <property type="term" value="P:chloroplast organization"/>
    <property type="evidence" value="ECO:0007669"/>
    <property type="project" value="InterPro"/>
</dbReference>
<dbReference type="Pfam" id="PF01535">
    <property type="entry name" value="PPR"/>
    <property type="match status" value="4"/>
</dbReference>
<name>A0A7I8JPU9_SPIIN</name>
<protein>
    <submittedName>
        <fullName evidence="3">Uncharacterized protein</fullName>
    </submittedName>
</protein>
<keyword evidence="1" id="KW-0677">Repeat</keyword>
<dbReference type="Proteomes" id="UP001189122">
    <property type="component" value="Unassembled WGS sequence"/>
</dbReference>
<keyword evidence="4" id="KW-1185">Reference proteome</keyword>
<dbReference type="InterPro" id="IPR011990">
    <property type="entry name" value="TPR-like_helical_dom_sf"/>
</dbReference>
<dbReference type="AlphaFoldDB" id="A0A7I8JPU9"/>
<gene>
    <name evidence="3" type="ORF">SI7747_15018233</name>
</gene>
<dbReference type="NCBIfam" id="TIGR00756">
    <property type="entry name" value="PPR"/>
    <property type="match status" value="4"/>
</dbReference>
<dbReference type="EMBL" id="CACRZD030000015">
    <property type="protein sequence ID" value="CAA6671825.1"/>
    <property type="molecule type" value="Genomic_DNA"/>
</dbReference>
<evidence type="ECO:0000313" key="4">
    <source>
        <dbReference type="Proteomes" id="UP001189122"/>
    </source>
</evidence>
<dbReference type="PANTHER" id="PTHR46935:SF1">
    <property type="entry name" value="OS01G0674700 PROTEIN"/>
    <property type="match status" value="1"/>
</dbReference>
<dbReference type="EMBL" id="LR743602">
    <property type="protein sequence ID" value="CAA2632638.1"/>
    <property type="molecule type" value="Genomic_DNA"/>
</dbReference>
<feature type="repeat" description="PPR" evidence="2">
    <location>
        <begin position="460"/>
        <end position="494"/>
    </location>
</feature>
<dbReference type="PANTHER" id="PTHR46935">
    <property type="entry name" value="OS01G0674700 PROTEIN"/>
    <property type="match status" value="1"/>
</dbReference>
<dbReference type="Gene3D" id="1.25.40.10">
    <property type="entry name" value="Tetratricopeptide repeat domain"/>
    <property type="match status" value="3"/>
</dbReference>